<evidence type="ECO:0000313" key="2">
    <source>
        <dbReference type="EMBL" id="AFC71289.1"/>
    </source>
</evidence>
<name>H8K7P6_RICAC</name>
<gene>
    <name evidence="2" type="ordered locus">MC5_05015</name>
</gene>
<keyword evidence="3" id="KW-1185">Reference proteome</keyword>
<accession>H8K7P6</accession>
<feature type="compositionally biased region" description="Polar residues" evidence="1">
    <location>
        <begin position="116"/>
        <end position="125"/>
    </location>
</feature>
<organism evidence="2 3">
    <name type="scientific">Rickettsia australis (strain Cutlack)</name>
    <dbReference type="NCBI Taxonomy" id="1105110"/>
    <lineage>
        <taxon>Bacteria</taxon>
        <taxon>Pseudomonadati</taxon>
        <taxon>Pseudomonadota</taxon>
        <taxon>Alphaproteobacteria</taxon>
        <taxon>Rickettsiales</taxon>
        <taxon>Rickettsiaceae</taxon>
        <taxon>Rickettsieae</taxon>
        <taxon>Rickettsia</taxon>
        <taxon>spotted fever group</taxon>
    </lineage>
</organism>
<dbReference type="RefSeq" id="WP_014412814.1">
    <property type="nucleotide sequence ID" value="NC_017058.1"/>
</dbReference>
<protein>
    <submittedName>
        <fullName evidence="2">Uncharacterized protein</fullName>
    </submittedName>
</protein>
<reference evidence="3" key="1">
    <citation type="submission" date="2012-02" db="EMBL/GenBank/DDBJ databases">
        <title>Complete genome sequence of Rickettsia australis strain Cutlack.</title>
        <authorList>
            <person name="Johnson S.L."/>
            <person name="Munk A.C."/>
            <person name="Han S."/>
            <person name="Bruce D.C."/>
            <person name="Dasch G.A."/>
        </authorList>
    </citation>
    <scope>NUCLEOTIDE SEQUENCE [LARGE SCALE GENOMIC DNA]</scope>
    <source>
        <strain evidence="3">Cutlack</strain>
    </source>
</reference>
<dbReference type="HOGENOM" id="CLU_162689_0_0_5"/>
<sequence>MIDKTQEFCNQLNDYGICVAYSFAHYKRSGKDILEFVSPYLLKNASDMEYIKAYIPEAYIKESNTNDAMELLGTREVRNYLAEADKLASKSPVPSTTSKMDKFNYDSDEITVAGEENTTPHTEQP</sequence>
<feature type="region of interest" description="Disordered" evidence="1">
    <location>
        <begin position="90"/>
        <end position="125"/>
    </location>
</feature>
<evidence type="ECO:0000256" key="1">
    <source>
        <dbReference type="SAM" id="MobiDB-lite"/>
    </source>
</evidence>
<dbReference type="EMBL" id="CP003338">
    <property type="protein sequence ID" value="AFC71289.1"/>
    <property type="molecule type" value="Genomic_DNA"/>
</dbReference>
<dbReference type="Proteomes" id="UP000007589">
    <property type="component" value="Chromosome"/>
</dbReference>
<dbReference type="OrthoDB" id="10011942at2"/>
<dbReference type="KEGG" id="rau:MC5_05015"/>
<dbReference type="AlphaFoldDB" id="H8K7P6"/>
<evidence type="ECO:0000313" key="3">
    <source>
        <dbReference type="Proteomes" id="UP000007589"/>
    </source>
</evidence>
<proteinExistence type="predicted"/>